<keyword evidence="2" id="KW-1185">Reference proteome</keyword>
<gene>
    <name evidence="1" type="ORF">GCM10010911_26090</name>
</gene>
<reference evidence="1" key="2">
    <citation type="submission" date="2020-09" db="EMBL/GenBank/DDBJ databases">
        <authorList>
            <person name="Sun Q."/>
            <person name="Zhou Y."/>
        </authorList>
    </citation>
    <scope>NUCLEOTIDE SEQUENCE</scope>
    <source>
        <strain evidence="1">CGMCC 1.15178</strain>
    </source>
</reference>
<accession>A0A917DU65</accession>
<dbReference type="Proteomes" id="UP000612456">
    <property type="component" value="Unassembled WGS sequence"/>
</dbReference>
<sequence length="91" mass="10616">MNHAIELWEILPEDKTIDKSEVLHMIEDTLSELEIYLERYPEDDIARMQHKQFSQKLEALADESLPGLCNSLTCLDSLSYQQNVNDRFFGV</sequence>
<organism evidence="1 2">
    <name type="scientific">Paenibacillus nasutitermitis</name>
    <dbReference type="NCBI Taxonomy" id="1652958"/>
    <lineage>
        <taxon>Bacteria</taxon>
        <taxon>Bacillati</taxon>
        <taxon>Bacillota</taxon>
        <taxon>Bacilli</taxon>
        <taxon>Bacillales</taxon>
        <taxon>Paenibacillaceae</taxon>
        <taxon>Paenibacillus</taxon>
    </lineage>
</organism>
<comment type="caution">
    <text evidence="1">The sequence shown here is derived from an EMBL/GenBank/DDBJ whole genome shotgun (WGS) entry which is preliminary data.</text>
</comment>
<reference evidence="1" key="1">
    <citation type="journal article" date="2014" name="Int. J. Syst. Evol. Microbiol.">
        <title>Complete genome sequence of Corynebacterium casei LMG S-19264T (=DSM 44701T), isolated from a smear-ripened cheese.</title>
        <authorList>
            <consortium name="US DOE Joint Genome Institute (JGI-PGF)"/>
            <person name="Walter F."/>
            <person name="Albersmeier A."/>
            <person name="Kalinowski J."/>
            <person name="Ruckert C."/>
        </authorList>
    </citation>
    <scope>NUCLEOTIDE SEQUENCE</scope>
    <source>
        <strain evidence="1">CGMCC 1.15178</strain>
    </source>
</reference>
<dbReference type="EMBL" id="BMHP01000002">
    <property type="protein sequence ID" value="GGD67095.1"/>
    <property type="molecule type" value="Genomic_DNA"/>
</dbReference>
<name>A0A917DU65_9BACL</name>
<protein>
    <submittedName>
        <fullName evidence="1">Uncharacterized protein</fullName>
    </submittedName>
</protein>
<dbReference type="RefSeq" id="WP_188992395.1">
    <property type="nucleotide sequence ID" value="NZ_BMHP01000002.1"/>
</dbReference>
<dbReference type="AlphaFoldDB" id="A0A917DU65"/>
<proteinExistence type="predicted"/>
<evidence type="ECO:0000313" key="1">
    <source>
        <dbReference type="EMBL" id="GGD67095.1"/>
    </source>
</evidence>
<evidence type="ECO:0000313" key="2">
    <source>
        <dbReference type="Proteomes" id="UP000612456"/>
    </source>
</evidence>